<evidence type="ECO:0008006" key="9">
    <source>
        <dbReference type="Google" id="ProtNLM"/>
    </source>
</evidence>
<dbReference type="Pfam" id="PF14880">
    <property type="entry name" value="COX14"/>
    <property type="match status" value="1"/>
</dbReference>
<reference evidence="8" key="1">
    <citation type="journal article" date="2014" name="Genome Announc.">
        <title>Draft genome sequence of Colletotrichum sublineola, a destructive pathogen of cultivated sorghum.</title>
        <authorList>
            <person name="Baroncelli R."/>
            <person name="Sanz-Martin J.M."/>
            <person name="Rech G.E."/>
            <person name="Sukno S.A."/>
            <person name="Thon M.R."/>
        </authorList>
    </citation>
    <scope>NUCLEOTIDE SEQUENCE [LARGE SCALE GENOMIC DNA]</scope>
    <source>
        <strain evidence="8">TX430BB</strain>
    </source>
</reference>
<keyword evidence="4 6" id="KW-0472">Membrane</keyword>
<gene>
    <name evidence="7" type="ORF">CSUB01_06775</name>
</gene>
<dbReference type="eggNOG" id="ENOG502S3II">
    <property type="taxonomic scope" value="Eukaryota"/>
</dbReference>
<keyword evidence="2 6" id="KW-0812">Transmembrane</keyword>
<feature type="transmembrane region" description="Helical" evidence="6">
    <location>
        <begin position="225"/>
        <end position="246"/>
    </location>
</feature>
<evidence type="ECO:0000256" key="2">
    <source>
        <dbReference type="ARBA" id="ARBA00022692"/>
    </source>
</evidence>
<dbReference type="AlphaFoldDB" id="A0A066XJT6"/>
<feature type="region of interest" description="Disordered" evidence="5">
    <location>
        <begin position="127"/>
        <end position="192"/>
    </location>
</feature>
<feature type="compositionally biased region" description="Basic and acidic residues" evidence="5">
    <location>
        <begin position="417"/>
        <end position="428"/>
    </location>
</feature>
<evidence type="ECO:0000256" key="4">
    <source>
        <dbReference type="ARBA" id="ARBA00023136"/>
    </source>
</evidence>
<proteinExistence type="predicted"/>
<dbReference type="EMBL" id="JMSE01000950">
    <property type="protein sequence ID" value="KDN66260.1"/>
    <property type="molecule type" value="Genomic_DNA"/>
</dbReference>
<feature type="region of interest" description="Disordered" evidence="5">
    <location>
        <begin position="352"/>
        <end position="428"/>
    </location>
</feature>
<evidence type="ECO:0000256" key="3">
    <source>
        <dbReference type="ARBA" id="ARBA00022989"/>
    </source>
</evidence>
<feature type="compositionally biased region" description="Basic and acidic residues" evidence="5">
    <location>
        <begin position="65"/>
        <end position="75"/>
    </location>
</feature>
<sequence>MTSLTAFPSAARSCPPKELPAPFPKVPSDHSATPTVEAAPMKSHPQKTACRSRLVGPAPFSIRRGAPEKSHDKSISRLLRAPEPANLRSKIDDDNDDDEGAHPLLAKTLPSAKARLSLSLFIPLGPRSASDATRFTSTTPHAASKNSPTLTTTTTTPGATGTAATASRTPQPPRGGIPGRPPGESPEERVRRLRAAHEAARAAQTSSVDRVIGGSRRFFDFAHKFTVLGLVGFTAIAGLVSIYSVYDMVTYNKQRRADFIEAQRRMEEDSLAAARLAFINGTATDAQVALVEEANARARETGVRLPPLLSAPTVTTQAEKIFGKGGSQQQSSSSDSSPFAAAAAAAAASSEAESSAPAAQKSSSWWPFGSSSAKPDQARGAVEETKELLQDKAKAAFERERENQRRGGALDQLGLPQEEKKAEKKGWW</sequence>
<accession>A0A066XJT6</accession>
<feature type="compositionally biased region" description="Low complexity" evidence="5">
    <location>
        <begin position="352"/>
        <end position="372"/>
    </location>
</feature>
<keyword evidence="3 6" id="KW-1133">Transmembrane helix</keyword>
<dbReference type="OrthoDB" id="4205486at2759"/>
<dbReference type="Proteomes" id="UP000027238">
    <property type="component" value="Unassembled WGS sequence"/>
</dbReference>
<evidence type="ECO:0000256" key="1">
    <source>
        <dbReference type="ARBA" id="ARBA00004167"/>
    </source>
</evidence>
<evidence type="ECO:0000313" key="8">
    <source>
        <dbReference type="Proteomes" id="UP000027238"/>
    </source>
</evidence>
<comment type="subcellular location">
    <subcellularLocation>
        <location evidence="1">Membrane</location>
        <topology evidence="1">Single-pass membrane protein</topology>
    </subcellularLocation>
</comment>
<evidence type="ECO:0000313" key="7">
    <source>
        <dbReference type="EMBL" id="KDN66260.1"/>
    </source>
</evidence>
<feature type="region of interest" description="Disordered" evidence="5">
    <location>
        <begin position="1"/>
        <end position="103"/>
    </location>
</feature>
<feature type="compositionally biased region" description="Pro residues" evidence="5">
    <location>
        <begin position="170"/>
        <end position="184"/>
    </location>
</feature>
<feature type="compositionally biased region" description="Basic and acidic residues" evidence="5">
    <location>
        <begin position="381"/>
        <end position="405"/>
    </location>
</feature>
<evidence type="ECO:0000256" key="6">
    <source>
        <dbReference type="SAM" id="Phobius"/>
    </source>
</evidence>
<comment type="caution">
    <text evidence="7">The sequence shown here is derived from an EMBL/GenBank/DDBJ whole genome shotgun (WGS) entry which is preliminary data.</text>
</comment>
<dbReference type="STRING" id="1173701.A0A066XJT6"/>
<organism evidence="7 8">
    <name type="scientific">Colletotrichum sublineola</name>
    <name type="common">Sorghum anthracnose fungus</name>
    <dbReference type="NCBI Taxonomy" id="1173701"/>
    <lineage>
        <taxon>Eukaryota</taxon>
        <taxon>Fungi</taxon>
        <taxon>Dikarya</taxon>
        <taxon>Ascomycota</taxon>
        <taxon>Pezizomycotina</taxon>
        <taxon>Sordariomycetes</taxon>
        <taxon>Hypocreomycetidae</taxon>
        <taxon>Glomerellales</taxon>
        <taxon>Glomerellaceae</taxon>
        <taxon>Colletotrichum</taxon>
        <taxon>Colletotrichum graminicola species complex</taxon>
    </lineage>
</organism>
<dbReference type="InterPro" id="IPR029208">
    <property type="entry name" value="COX14"/>
</dbReference>
<name>A0A066XJT6_COLSU</name>
<feature type="compositionally biased region" description="Polar residues" evidence="5">
    <location>
        <begin position="130"/>
        <end position="147"/>
    </location>
</feature>
<feature type="compositionally biased region" description="Low complexity" evidence="5">
    <location>
        <begin position="148"/>
        <end position="169"/>
    </location>
</feature>
<evidence type="ECO:0000256" key="5">
    <source>
        <dbReference type="SAM" id="MobiDB-lite"/>
    </source>
</evidence>
<protein>
    <recommendedName>
        <fullName evidence="9">Cytochrome oxidase c assembly domain-containing protein</fullName>
    </recommendedName>
</protein>
<dbReference type="GO" id="GO:0016020">
    <property type="term" value="C:membrane"/>
    <property type="evidence" value="ECO:0007669"/>
    <property type="project" value="UniProtKB-SubCell"/>
</dbReference>
<keyword evidence="8" id="KW-1185">Reference proteome</keyword>
<dbReference type="HOGENOM" id="CLU_052684_0_1_1"/>